<dbReference type="GO" id="GO:0005737">
    <property type="term" value="C:cytoplasm"/>
    <property type="evidence" value="ECO:0007669"/>
    <property type="project" value="TreeGrafter"/>
</dbReference>
<evidence type="ECO:0000313" key="5">
    <source>
        <dbReference type="Proteomes" id="UP001211065"/>
    </source>
</evidence>
<dbReference type="Proteomes" id="UP001211065">
    <property type="component" value="Unassembled WGS sequence"/>
</dbReference>
<accession>A0AAD5U594</accession>
<keyword evidence="5" id="KW-1185">Reference proteome</keyword>
<dbReference type="SUPFAM" id="SSF46579">
    <property type="entry name" value="Prefoldin"/>
    <property type="match status" value="1"/>
</dbReference>
<comment type="caution">
    <text evidence="4">The sequence shown here is derived from an EMBL/GenBank/DDBJ whole genome shotgun (WGS) entry which is preliminary data.</text>
</comment>
<dbReference type="AlphaFoldDB" id="A0AAD5U594"/>
<keyword evidence="2" id="KW-0143">Chaperone</keyword>
<dbReference type="EMBL" id="JADGJW010000082">
    <property type="protein sequence ID" value="KAJ3224761.1"/>
    <property type="molecule type" value="Genomic_DNA"/>
</dbReference>
<dbReference type="PANTHER" id="PTHR20903:SF0">
    <property type="entry name" value="PREFOLDIN SUBUNIT 1"/>
    <property type="match status" value="1"/>
</dbReference>
<protein>
    <recommendedName>
        <fullName evidence="6">Prefoldin subunit 1</fullName>
    </recommendedName>
</protein>
<gene>
    <name evidence="4" type="ORF">HK099_007946</name>
</gene>
<dbReference type="InterPro" id="IPR002777">
    <property type="entry name" value="PFD_beta-like"/>
</dbReference>
<evidence type="ECO:0000256" key="2">
    <source>
        <dbReference type="ARBA" id="ARBA00023186"/>
    </source>
</evidence>
<evidence type="ECO:0000256" key="3">
    <source>
        <dbReference type="SAM" id="Coils"/>
    </source>
</evidence>
<keyword evidence="3" id="KW-0175">Coiled coil</keyword>
<feature type="coiled-coil region" evidence="3">
    <location>
        <begin position="81"/>
        <end position="115"/>
    </location>
</feature>
<dbReference type="GO" id="GO:0051082">
    <property type="term" value="F:unfolded protein binding"/>
    <property type="evidence" value="ECO:0007669"/>
    <property type="project" value="InterPro"/>
</dbReference>
<evidence type="ECO:0000313" key="4">
    <source>
        <dbReference type="EMBL" id="KAJ3224761.1"/>
    </source>
</evidence>
<dbReference type="GO" id="GO:0016272">
    <property type="term" value="C:prefoldin complex"/>
    <property type="evidence" value="ECO:0007669"/>
    <property type="project" value="InterPro"/>
</dbReference>
<dbReference type="PANTHER" id="PTHR20903">
    <property type="entry name" value="PREFOLDIN SUBUNIT 1-RELATED"/>
    <property type="match status" value="1"/>
</dbReference>
<dbReference type="Gene3D" id="1.10.287.370">
    <property type="match status" value="1"/>
</dbReference>
<evidence type="ECO:0000256" key="1">
    <source>
        <dbReference type="ARBA" id="ARBA00008045"/>
    </source>
</evidence>
<comment type="similarity">
    <text evidence="1">Belongs to the prefoldin subunit beta family.</text>
</comment>
<dbReference type="Pfam" id="PF01920">
    <property type="entry name" value="Prefoldin_2"/>
    <property type="match status" value="1"/>
</dbReference>
<dbReference type="GO" id="GO:0044183">
    <property type="term" value="F:protein folding chaperone"/>
    <property type="evidence" value="ECO:0007669"/>
    <property type="project" value="TreeGrafter"/>
</dbReference>
<name>A0AAD5U594_9FUNG</name>
<reference evidence="4" key="1">
    <citation type="submission" date="2020-05" db="EMBL/GenBank/DDBJ databases">
        <title>Phylogenomic resolution of chytrid fungi.</title>
        <authorList>
            <person name="Stajich J.E."/>
            <person name="Amses K."/>
            <person name="Simmons R."/>
            <person name="Seto K."/>
            <person name="Myers J."/>
            <person name="Bonds A."/>
            <person name="Quandt C.A."/>
            <person name="Barry K."/>
            <person name="Liu P."/>
            <person name="Grigoriev I."/>
            <person name="Longcore J.E."/>
            <person name="James T.Y."/>
        </authorList>
    </citation>
    <scope>NUCLEOTIDE SEQUENCE</scope>
    <source>
        <strain evidence="4">JEL0476</strain>
    </source>
</reference>
<organism evidence="4 5">
    <name type="scientific">Clydaea vesicula</name>
    <dbReference type="NCBI Taxonomy" id="447962"/>
    <lineage>
        <taxon>Eukaryota</taxon>
        <taxon>Fungi</taxon>
        <taxon>Fungi incertae sedis</taxon>
        <taxon>Chytridiomycota</taxon>
        <taxon>Chytridiomycota incertae sedis</taxon>
        <taxon>Chytridiomycetes</taxon>
        <taxon>Lobulomycetales</taxon>
        <taxon>Lobulomycetaceae</taxon>
        <taxon>Clydaea</taxon>
    </lineage>
</organism>
<dbReference type="InterPro" id="IPR009053">
    <property type="entry name" value="Prefoldin"/>
</dbReference>
<evidence type="ECO:0008006" key="6">
    <source>
        <dbReference type="Google" id="ProtNLM"/>
    </source>
</evidence>
<sequence length="117" mass="13428">MNDTELKNVFIEGQMKLQELSRQRSMVTAQLNTKDRERKIASITNKELVSLGDNVKTYKSVGKMFIESDLSTLTTELTNLVKSSENETKALERAFKKIELDIKDQQTTLKEMLDKRG</sequence>
<proteinExistence type="inferred from homology"/>